<organism evidence="1 2">
    <name type="scientific">Agreia bicolorata</name>
    <dbReference type="NCBI Taxonomy" id="110935"/>
    <lineage>
        <taxon>Bacteria</taxon>
        <taxon>Bacillati</taxon>
        <taxon>Actinomycetota</taxon>
        <taxon>Actinomycetes</taxon>
        <taxon>Micrococcales</taxon>
        <taxon>Microbacteriaceae</taxon>
        <taxon>Agreia</taxon>
    </lineage>
</organism>
<reference evidence="2" key="1">
    <citation type="submission" date="2017-02" db="EMBL/GenBank/DDBJ databases">
        <authorList>
            <person name="Varghese N."/>
            <person name="Submissions S."/>
        </authorList>
    </citation>
    <scope>NUCLEOTIDE SEQUENCE [LARGE SCALE GENOMIC DNA]</scope>
    <source>
        <strain evidence="2">VKM Ac-2052</strain>
    </source>
</reference>
<dbReference type="Proteomes" id="UP000189735">
    <property type="component" value="Unassembled WGS sequence"/>
</dbReference>
<accession>A0A1T4YNN3</accession>
<name>A0A1T4YNN3_9MICO</name>
<evidence type="ECO:0000313" key="2">
    <source>
        <dbReference type="Proteomes" id="UP000189735"/>
    </source>
</evidence>
<dbReference type="AlphaFoldDB" id="A0A1T4YNN3"/>
<proteinExistence type="predicted"/>
<sequence length="114" mass="13071">MYIDKRLRRYLESDVPGRLCGECNALIAAERQFNPYDVVARLFDARVLLANLPGFLMPDHLPADALPRRTQFEVVRGLGRMLAEDDLVCEGDYRAFEAALARVVQRPPNRGRRR</sequence>
<dbReference type="EMBL" id="FUYG01000016">
    <property type="protein sequence ID" value="SKB03399.1"/>
    <property type="molecule type" value="Genomic_DNA"/>
</dbReference>
<evidence type="ECO:0000313" key="1">
    <source>
        <dbReference type="EMBL" id="SKB03399.1"/>
    </source>
</evidence>
<gene>
    <name evidence="1" type="ORF">SAMN06295879_3719</name>
</gene>
<protein>
    <submittedName>
        <fullName evidence="1">Uncharacterized protein</fullName>
    </submittedName>
</protein>